<accession>A0A2S6IAN7</accession>
<feature type="binding site" evidence="7">
    <location>
        <position position="83"/>
    </location>
    <ligand>
        <name>(6S)-5-formyl-5,6,7,8-tetrahydrofolate</name>
        <dbReference type="ChEBI" id="CHEBI:57457"/>
    </ligand>
</feature>
<feature type="binding site" evidence="7">
    <location>
        <position position="466"/>
    </location>
    <ligand>
        <name>(6S)-5-formyl-5,6,7,8-tetrahydrofolate</name>
        <dbReference type="ChEBI" id="CHEBI:57457"/>
    </ligand>
</feature>
<dbReference type="InterPro" id="IPR027417">
    <property type="entry name" value="P-loop_NTPase"/>
</dbReference>
<proteinExistence type="inferred from homology"/>
<comment type="similarity">
    <text evidence="1 7 8">Belongs to the TRAFAC class TrmE-Era-EngA-EngB-Septin-like GTPase superfamily. TrmE GTPase family.</text>
</comment>
<evidence type="ECO:0000256" key="5">
    <source>
        <dbReference type="ARBA" id="ARBA00022958"/>
    </source>
</evidence>
<comment type="caution">
    <text evidence="7">Lacks conserved residue(s) required for the propagation of feature annotation.</text>
</comment>
<dbReference type="GO" id="GO:0046872">
    <property type="term" value="F:metal ion binding"/>
    <property type="evidence" value="ECO:0007669"/>
    <property type="project" value="UniProtKB-KW"/>
</dbReference>
<dbReference type="Pfam" id="PF10396">
    <property type="entry name" value="TrmE_N"/>
    <property type="match status" value="1"/>
</dbReference>
<evidence type="ECO:0000259" key="9">
    <source>
        <dbReference type="PROSITE" id="PS51709"/>
    </source>
</evidence>
<feature type="binding site" evidence="7">
    <location>
        <position position="253"/>
    </location>
    <ligand>
        <name>Mg(2+)</name>
        <dbReference type="ChEBI" id="CHEBI:18420"/>
    </ligand>
</feature>
<comment type="caution">
    <text evidence="10">The sequence shown here is derived from an EMBL/GenBank/DDBJ whole genome shotgun (WGS) entry which is preliminary data.</text>
</comment>
<dbReference type="Gene3D" id="3.40.50.300">
    <property type="entry name" value="P-loop containing nucleotide triphosphate hydrolases"/>
    <property type="match status" value="1"/>
</dbReference>
<evidence type="ECO:0000313" key="10">
    <source>
        <dbReference type="EMBL" id="PPK88546.1"/>
    </source>
</evidence>
<dbReference type="Gene3D" id="1.20.120.430">
    <property type="entry name" value="tRNA modification GTPase MnmE domain 2"/>
    <property type="match status" value="1"/>
</dbReference>
<evidence type="ECO:0000256" key="1">
    <source>
        <dbReference type="ARBA" id="ARBA00011043"/>
    </source>
</evidence>
<dbReference type="Gene3D" id="3.30.1360.120">
    <property type="entry name" value="Probable tRNA modification gtpase trme, domain 1"/>
    <property type="match status" value="1"/>
</dbReference>
<dbReference type="PANTHER" id="PTHR42714:SF2">
    <property type="entry name" value="TRNA MODIFICATION GTPASE GTPBP3, MITOCHONDRIAL"/>
    <property type="match status" value="1"/>
</dbReference>
<dbReference type="CDD" id="cd04164">
    <property type="entry name" value="trmE"/>
    <property type="match status" value="1"/>
</dbReference>
<dbReference type="AlphaFoldDB" id="A0A2S6IAN7"/>
<keyword evidence="5 7" id="KW-0630">Potassium</keyword>
<dbReference type="GO" id="GO:0030488">
    <property type="term" value="P:tRNA methylation"/>
    <property type="evidence" value="ECO:0007669"/>
    <property type="project" value="TreeGrafter"/>
</dbReference>
<evidence type="ECO:0000256" key="3">
    <source>
        <dbReference type="ARBA" id="ARBA00022741"/>
    </source>
</evidence>
<dbReference type="OrthoDB" id="9805918at2"/>
<feature type="binding site" evidence="7">
    <location>
        <position position="232"/>
    </location>
    <ligand>
        <name>Mg(2+)</name>
        <dbReference type="ChEBI" id="CHEBI:18420"/>
    </ligand>
</feature>
<dbReference type="SUPFAM" id="SSF116878">
    <property type="entry name" value="TrmE connector domain"/>
    <property type="match status" value="1"/>
</dbReference>
<feature type="binding site" evidence="7">
    <location>
        <position position="252"/>
    </location>
    <ligand>
        <name>K(+)</name>
        <dbReference type="ChEBI" id="CHEBI:29103"/>
    </ligand>
</feature>
<dbReference type="GO" id="GO:0005525">
    <property type="term" value="F:GTP binding"/>
    <property type="evidence" value="ECO:0007669"/>
    <property type="project" value="UniProtKB-UniRule"/>
</dbReference>
<feature type="binding site" evidence="7">
    <location>
        <position position="122"/>
    </location>
    <ligand>
        <name>(6S)-5-formyl-5,6,7,8-tetrahydrofolate</name>
        <dbReference type="ChEBI" id="CHEBI:57457"/>
    </ligand>
</feature>
<comment type="subcellular location">
    <subcellularLocation>
        <location evidence="7">Cytoplasm</location>
    </subcellularLocation>
</comment>
<evidence type="ECO:0000256" key="2">
    <source>
        <dbReference type="ARBA" id="ARBA00022694"/>
    </source>
</evidence>
<dbReference type="InterPro" id="IPR027368">
    <property type="entry name" value="MnmE_dom2"/>
</dbReference>
<dbReference type="InterPro" id="IPR004520">
    <property type="entry name" value="GTPase_MnmE"/>
</dbReference>
<evidence type="ECO:0000256" key="6">
    <source>
        <dbReference type="ARBA" id="ARBA00023134"/>
    </source>
</evidence>
<evidence type="ECO:0000313" key="11">
    <source>
        <dbReference type="Proteomes" id="UP000237662"/>
    </source>
</evidence>
<dbReference type="InterPro" id="IPR031168">
    <property type="entry name" value="G_TrmE"/>
</dbReference>
<dbReference type="NCBIfam" id="TIGR00450">
    <property type="entry name" value="mnmE_trmE_thdF"/>
    <property type="match status" value="1"/>
</dbReference>
<dbReference type="Pfam" id="PF12631">
    <property type="entry name" value="MnmE_helical"/>
    <property type="match status" value="1"/>
</dbReference>
<comment type="cofactor">
    <cofactor evidence="7">
        <name>K(+)</name>
        <dbReference type="ChEBI" id="CHEBI:29103"/>
    </cofactor>
    <text evidence="7">Binds 1 potassium ion per subunit.</text>
</comment>
<dbReference type="Pfam" id="PF01926">
    <property type="entry name" value="MMR_HSR1"/>
    <property type="match status" value="1"/>
</dbReference>
<feature type="binding site" evidence="7">
    <location>
        <begin position="228"/>
        <end position="233"/>
    </location>
    <ligand>
        <name>GTP</name>
        <dbReference type="ChEBI" id="CHEBI:37565"/>
    </ligand>
</feature>
<dbReference type="InterPro" id="IPR025867">
    <property type="entry name" value="MnmE_helical"/>
</dbReference>
<dbReference type="GO" id="GO:0005829">
    <property type="term" value="C:cytosol"/>
    <property type="evidence" value="ECO:0007669"/>
    <property type="project" value="TreeGrafter"/>
</dbReference>
<feature type="domain" description="TrmE-type G" evidence="9">
    <location>
        <begin position="218"/>
        <end position="386"/>
    </location>
</feature>
<dbReference type="GO" id="GO:0003924">
    <property type="term" value="F:GTPase activity"/>
    <property type="evidence" value="ECO:0007669"/>
    <property type="project" value="UniProtKB-UniRule"/>
</dbReference>
<dbReference type="GO" id="GO:0002098">
    <property type="term" value="P:tRNA wobble uridine modification"/>
    <property type="evidence" value="ECO:0007669"/>
    <property type="project" value="TreeGrafter"/>
</dbReference>
<dbReference type="RefSeq" id="WP_104419084.1">
    <property type="nucleotide sequence ID" value="NZ_PTJC01000005.1"/>
</dbReference>
<name>A0A2S6IAN7_9BACT</name>
<dbReference type="HAMAP" id="MF_00379">
    <property type="entry name" value="GTPase_MnmE"/>
    <property type="match status" value="1"/>
</dbReference>
<feature type="binding site" evidence="7">
    <location>
        <begin position="247"/>
        <end position="253"/>
    </location>
    <ligand>
        <name>GTP</name>
        <dbReference type="ChEBI" id="CHEBI:37565"/>
    </ligand>
</feature>
<keyword evidence="11" id="KW-1185">Reference proteome</keyword>
<dbReference type="InterPro" id="IPR018948">
    <property type="entry name" value="GTP-bd_TrmE_N"/>
</dbReference>
<feature type="binding site" evidence="7">
    <location>
        <begin position="272"/>
        <end position="275"/>
    </location>
    <ligand>
        <name>GTP</name>
        <dbReference type="ChEBI" id="CHEBI:37565"/>
    </ligand>
</feature>
<dbReference type="EC" id="3.6.-.-" evidence="7"/>
<reference evidence="10 11" key="1">
    <citation type="submission" date="2018-02" db="EMBL/GenBank/DDBJ databases">
        <title>Genomic Encyclopedia of Archaeal and Bacterial Type Strains, Phase II (KMG-II): from individual species to whole genera.</title>
        <authorList>
            <person name="Goeker M."/>
        </authorList>
    </citation>
    <scope>NUCLEOTIDE SEQUENCE [LARGE SCALE GENOMIC DNA]</scope>
    <source>
        <strain evidence="10 11">DSM 29526</strain>
    </source>
</reference>
<evidence type="ECO:0000256" key="4">
    <source>
        <dbReference type="ARBA" id="ARBA00022842"/>
    </source>
</evidence>
<dbReference type="EMBL" id="PTJC01000005">
    <property type="protein sequence ID" value="PPK88546.1"/>
    <property type="molecule type" value="Genomic_DNA"/>
</dbReference>
<dbReference type="PROSITE" id="PS51709">
    <property type="entry name" value="G_TRME"/>
    <property type="match status" value="1"/>
</dbReference>
<protein>
    <recommendedName>
        <fullName evidence="7">tRNA modification GTPase MnmE</fullName>
        <ecNumber evidence="7">3.6.-.-</ecNumber>
    </recommendedName>
</protein>
<keyword evidence="7" id="KW-0963">Cytoplasm</keyword>
<feature type="binding site" evidence="7">
    <location>
        <position position="228"/>
    </location>
    <ligand>
        <name>K(+)</name>
        <dbReference type="ChEBI" id="CHEBI:29103"/>
    </ligand>
</feature>
<evidence type="ECO:0000256" key="7">
    <source>
        <dbReference type="HAMAP-Rule" id="MF_00379"/>
    </source>
</evidence>
<feature type="binding site" evidence="7">
    <location>
        <position position="249"/>
    </location>
    <ligand>
        <name>K(+)</name>
        <dbReference type="ChEBI" id="CHEBI:29103"/>
    </ligand>
</feature>
<keyword evidence="2 7" id="KW-0819">tRNA processing</keyword>
<keyword evidence="4 7" id="KW-0460">Magnesium</keyword>
<dbReference type="PANTHER" id="PTHR42714">
    <property type="entry name" value="TRNA MODIFICATION GTPASE GTPBP3"/>
    <property type="match status" value="1"/>
</dbReference>
<comment type="function">
    <text evidence="7">Exhibits a very high intrinsic GTPase hydrolysis rate. Involved in the addition of a carboxymethylaminomethyl (cmnm) group at the wobble position (U34) of certain tRNAs, forming tRNA-cmnm(5)s(2)U34.</text>
</comment>
<evidence type="ECO:0000256" key="8">
    <source>
        <dbReference type="RuleBase" id="RU003313"/>
    </source>
</evidence>
<dbReference type="InterPro" id="IPR006073">
    <property type="entry name" value="GTP-bd"/>
</dbReference>
<dbReference type="Proteomes" id="UP000237662">
    <property type="component" value="Unassembled WGS sequence"/>
</dbReference>
<feature type="binding site" evidence="7">
    <location>
        <position position="22"/>
    </location>
    <ligand>
        <name>(6S)-5-formyl-5,6,7,8-tetrahydrofolate</name>
        <dbReference type="ChEBI" id="CHEBI:57457"/>
    </ligand>
</feature>
<keyword evidence="7" id="KW-0479">Metal-binding</keyword>
<organism evidence="10 11">
    <name type="scientific">Neolewinella xylanilytica</name>
    <dbReference type="NCBI Taxonomy" id="1514080"/>
    <lineage>
        <taxon>Bacteria</taxon>
        <taxon>Pseudomonadati</taxon>
        <taxon>Bacteroidota</taxon>
        <taxon>Saprospiria</taxon>
        <taxon>Saprospirales</taxon>
        <taxon>Lewinellaceae</taxon>
        <taxon>Neolewinella</taxon>
    </lineage>
</organism>
<keyword evidence="6 7" id="KW-0342">GTP-binding</keyword>
<gene>
    <name evidence="7" type="primary">mnmE</name>
    <name evidence="7" type="synonym">trmE</name>
    <name evidence="10" type="ORF">CLV84_1514</name>
</gene>
<dbReference type="CDD" id="cd14858">
    <property type="entry name" value="TrmE_N"/>
    <property type="match status" value="1"/>
</dbReference>
<sequence>MSQDVIIAVATPAGEGAIGVVRLSGSGCIGMLDPYFPSRKLIDAPARRVYFGTLVDQKGEAIDEVVMTLYRSPASYTGEDAVEISCHGSPYILQRIVRLGNEAGARPAAPGEFSQRAFLNGKLDLSQAEAVADLIASRSAAAHRIALGQLRGGVSNEIAELRAKLIDFASLIELELDFGEEDVEFADRTALSRLVATIRGRIDSLTTSFRLGNAIKEGVSTVIAGRPNAGKSTLLNALLNEERAIVSNIPGTTRDTIEETVNIGGIPFRLIDTAGIRDATDTIEAMGVERTLRQVAVGNILVYVFDVVETDPATLAADLDRLYREELELVVVANKMDLNPYTKYEHYFGDGYAGKWAVPRERWIPMIASERSNLDYLRQTLSEVVTGGRGGVDVQEVILSNARHYDALRRADGALERVADGLDSGLSQDFVAMDIRQSLRDLGEITGEITTDDLLGNIFSNFCIGK</sequence>
<dbReference type="SUPFAM" id="SSF52540">
    <property type="entry name" value="P-loop containing nucleoside triphosphate hydrolases"/>
    <property type="match status" value="1"/>
</dbReference>
<comment type="subunit">
    <text evidence="7">Homodimer. Heterotetramer of two MnmE and two MnmG subunits.</text>
</comment>
<dbReference type="NCBIfam" id="TIGR00231">
    <property type="entry name" value="small_GTP"/>
    <property type="match status" value="1"/>
</dbReference>
<dbReference type="InterPro" id="IPR027266">
    <property type="entry name" value="TrmE/GcvT-like"/>
</dbReference>
<dbReference type="InterPro" id="IPR005225">
    <property type="entry name" value="Small_GTP-bd"/>
</dbReference>
<keyword evidence="7" id="KW-0378">Hydrolase</keyword>
<keyword evidence="3 7" id="KW-0547">Nucleotide-binding</keyword>
<feature type="binding site" evidence="7">
    <location>
        <position position="247"/>
    </location>
    <ligand>
        <name>K(+)</name>
        <dbReference type="ChEBI" id="CHEBI:29103"/>
    </ligand>
</feature>